<proteinExistence type="predicted"/>
<feature type="region of interest" description="Disordered" evidence="1">
    <location>
        <begin position="51"/>
        <end position="86"/>
    </location>
</feature>
<evidence type="ECO:0000256" key="1">
    <source>
        <dbReference type="SAM" id="MobiDB-lite"/>
    </source>
</evidence>
<sequence length="106" mass="11739">MKPFIGPRGKDSLAIQFIANWALARGPKPKAVPRRSPVVIDRPVVLPASRSLIPHSPHCKSATEPASQPKHVPLNDRNPADNRTWRPALFQKKFRGNADKTTHIPA</sequence>
<dbReference type="EMBL" id="JAKKPZ010000016">
    <property type="protein sequence ID" value="KAI1713194.1"/>
    <property type="molecule type" value="Genomic_DNA"/>
</dbReference>
<accession>A0AAD4R3E7</accession>
<dbReference type="Proteomes" id="UP001201812">
    <property type="component" value="Unassembled WGS sequence"/>
</dbReference>
<evidence type="ECO:0000313" key="2">
    <source>
        <dbReference type="EMBL" id="KAI1713194.1"/>
    </source>
</evidence>
<reference evidence="2" key="1">
    <citation type="submission" date="2022-01" db="EMBL/GenBank/DDBJ databases">
        <title>Genome Sequence Resource for Two Populations of Ditylenchus destructor, the Migratory Endoparasitic Phytonematode.</title>
        <authorList>
            <person name="Zhang H."/>
            <person name="Lin R."/>
            <person name="Xie B."/>
        </authorList>
    </citation>
    <scope>NUCLEOTIDE SEQUENCE</scope>
    <source>
        <strain evidence="2">BazhouSP</strain>
    </source>
</reference>
<evidence type="ECO:0000313" key="3">
    <source>
        <dbReference type="Proteomes" id="UP001201812"/>
    </source>
</evidence>
<organism evidence="2 3">
    <name type="scientific">Ditylenchus destructor</name>
    <dbReference type="NCBI Taxonomy" id="166010"/>
    <lineage>
        <taxon>Eukaryota</taxon>
        <taxon>Metazoa</taxon>
        <taxon>Ecdysozoa</taxon>
        <taxon>Nematoda</taxon>
        <taxon>Chromadorea</taxon>
        <taxon>Rhabditida</taxon>
        <taxon>Tylenchina</taxon>
        <taxon>Tylenchomorpha</taxon>
        <taxon>Sphaerularioidea</taxon>
        <taxon>Anguinidae</taxon>
        <taxon>Anguininae</taxon>
        <taxon>Ditylenchus</taxon>
    </lineage>
</organism>
<name>A0AAD4R3E7_9BILA</name>
<gene>
    <name evidence="2" type="ORF">DdX_09268</name>
</gene>
<comment type="caution">
    <text evidence="2">The sequence shown here is derived from an EMBL/GenBank/DDBJ whole genome shotgun (WGS) entry which is preliminary data.</text>
</comment>
<protein>
    <submittedName>
        <fullName evidence="2">Uncharacterized protein</fullName>
    </submittedName>
</protein>
<keyword evidence="3" id="KW-1185">Reference proteome</keyword>
<dbReference type="AlphaFoldDB" id="A0AAD4R3E7"/>